<dbReference type="GO" id="GO:0005524">
    <property type="term" value="F:ATP binding"/>
    <property type="evidence" value="ECO:0007669"/>
    <property type="project" value="InterPro"/>
</dbReference>
<dbReference type="AlphaFoldDB" id="A0AAN8GBD8"/>
<dbReference type="Gene3D" id="3.30.230.80">
    <property type="match status" value="1"/>
</dbReference>
<name>A0AAN8GBD8_TRICO</name>
<keyword evidence="4" id="KW-1185">Reference proteome</keyword>
<dbReference type="InterPro" id="IPR020568">
    <property type="entry name" value="Ribosomal_Su5_D2-typ_SF"/>
</dbReference>
<comment type="caution">
    <text evidence="3">The sequence shown here is derived from an EMBL/GenBank/DDBJ whole genome shotgun (WGS) entry which is preliminary data.</text>
</comment>
<dbReference type="GO" id="GO:0051082">
    <property type="term" value="F:unfolded protein binding"/>
    <property type="evidence" value="ECO:0007669"/>
    <property type="project" value="InterPro"/>
</dbReference>
<evidence type="ECO:0000256" key="1">
    <source>
        <dbReference type="ARBA" id="ARBA00008239"/>
    </source>
</evidence>
<evidence type="ECO:0000256" key="2">
    <source>
        <dbReference type="ARBA" id="ARBA00023186"/>
    </source>
</evidence>
<dbReference type="Proteomes" id="UP001331761">
    <property type="component" value="Unassembled WGS sequence"/>
</dbReference>
<dbReference type="GO" id="GO:0140662">
    <property type="term" value="F:ATP-dependent protein folding chaperone"/>
    <property type="evidence" value="ECO:0007669"/>
    <property type="project" value="InterPro"/>
</dbReference>
<evidence type="ECO:0000313" key="3">
    <source>
        <dbReference type="EMBL" id="KAK5985693.1"/>
    </source>
</evidence>
<reference evidence="3 4" key="1">
    <citation type="submission" date="2019-10" db="EMBL/GenBank/DDBJ databases">
        <title>Assembly and Annotation for the nematode Trichostrongylus colubriformis.</title>
        <authorList>
            <person name="Martin J."/>
        </authorList>
    </citation>
    <scope>NUCLEOTIDE SEQUENCE [LARGE SCALE GENOMIC DNA]</scope>
    <source>
        <strain evidence="3">G859</strain>
        <tissue evidence="3">Whole worm</tissue>
    </source>
</reference>
<evidence type="ECO:0000313" key="4">
    <source>
        <dbReference type="Proteomes" id="UP001331761"/>
    </source>
</evidence>
<gene>
    <name evidence="3" type="ORF">GCK32_013803</name>
</gene>
<dbReference type="GO" id="GO:0016887">
    <property type="term" value="F:ATP hydrolysis activity"/>
    <property type="evidence" value="ECO:0007669"/>
    <property type="project" value="InterPro"/>
</dbReference>
<keyword evidence="2" id="KW-0143">Chaperone</keyword>
<dbReference type="Pfam" id="PF00183">
    <property type="entry name" value="HSP90"/>
    <property type="match status" value="1"/>
</dbReference>
<sequence length="175" mass="20486">MSALPKSSQYLKAVDEAAIESDLFHKPCYTIHYECDPYSTFRSITERRRTFTKKGVVDSEDIPPHLSRDVLQNNPVLSEKDSHKKYFLQNVMNKDHEKYEKFYKHYNMFFKEGIVRKWSRAKGQRGHKIACKRLFARPRNGIDVCFVQPTVISWLLKPPPTTAAAMVSLMHTWSM</sequence>
<accession>A0AAN8GBD8</accession>
<dbReference type="EMBL" id="WIXE01001437">
    <property type="protein sequence ID" value="KAK5985693.1"/>
    <property type="molecule type" value="Genomic_DNA"/>
</dbReference>
<comment type="similarity">
    <text evidence="1">Belongs to the heat shock protein 90 family.</text>
</comment>
<proteinExistence type="inferred from homology"/>
<dbReference type="SUPFAM" id="SSF54211">
    <property type="entry name" value="Ribosomal protein S5 domain 2-like"/>
    <property type="match status" value="1"/>
</dbReference>
<dbReference type="InterPro" id="IPR001404">
    <property type="entry name" value="Hsp90_fam"/>
</dbReference>
<protein>
    <submittedName>
        <fullName evidence="3">Uncharacterized protein</fullName>
    </submittedName>
</protein>
<organism evidence="3 4">
    <name type="scientific">Trichostrongylus colubriformis</name>
    <name type="common">Black scour worm</name>
    <dbReference type="NCBI Taxonomy" id="6319"/>
    <lineage>
        <taxon>Eukaryota</taxon>
        <taxon>Metazoa</taxon>
        <taxon>Ecdysozoa</taxon>
        <taxon>Nematoda</taxon>
        <taxon>Chromadorea</taxon>
        <taxon>Rhabditida</taxon>
        <taxon>Rhabditina</taxon>
        <taxon>Rhabditomorpha</taxon>
        <taxon>Strongyloidea</taxon>
        <taxon>Trichostrongylidae</taxon>
        <taxon>Trichostrongylus</taxon>
    </lineage>
</organism>